<accession>A0ACC2UEQ8</accession>
<evidence type="ECO:0000313" key="2">
    <source>
        <dbReference type="Proteomes" id="UP001165960"/>
    </source>
</evidence>
<dbReference type="EC" id="3.4.21.61" evidence="1"/>
<evidence type="ECO:0000313" key="1">
    <source>
        <dbReference type="EMBL" id="KAJ9085399.1"/>
    </source>
</evidence>
<keyword evidence="1" id="KW-0378">Hydrolase</keyword>
<dbReference type="EMBL" id="QTSX02000765">
    <property type="protein sequence ID" value="KAJ9085399.1"/>
    <property type="molecule type" value="Genomic_DNA"/>
</dbReference>
<sequence>MLFFWVFLAKVVVSQQNPNYTLDNYSYYTPDKYQFINNTLQLVFPSNLRSFDKFNIKSKLFQFQWYLHNDLGGKDLNVKKVWEMGVTGKGVYVAIIDTGLLHNHSDFKLKYAPEASFDFTYAKEDFPSNSTVHAHGTKIAGVIASPKDGQCGAGIAFDAKVSDIHLSFASGYNATALALALQHKNDINDIYSCSWGLTDNGRSQHPLPEIIIKAFEKGAKMGRKRKGSVFVFAAGNGNLADDFCSFSSETNSIYTITVGAIDHLDRYAPYSATCSGVLVTSYSGINGTGTIVTTNYAPNSDAIITTKSAPNSDAIITTKSAPNSDAIVTTKSASKSDSGDPTEATCTTSFSYTSASAAMVSGVLALLLEKFPYLTWRDIQHLLIKSATPVQEDHYSWSPTYAQRKHSTHFGFGRVDAYKLLVAAKTHTLVDPAKDVQFNFTGRIEVSRRVAVQSCFNTGYNLLLEHVTVTLNVIHRSRKGLKVALKSPNGFISPLVFPRANDNSTNGFVDLEVLTLKHWGEPLQGKWCLIATDSGTTGTGTITDWSIHFYGVSSDAIPTVTPNSKVSRLVIPDEFSEIFVPLVNRLTNSPRQLRPTIQRPQNIPNQSPAPPQTGGDSVVMSFQPEAQKHGNTFAETLIETERGNLMLIVGVASLASFVLASFFVIRHCRGKPSRYQQI</sequence>
<dbReference type="Proteomes" id="UP001165960">
    <property type="component" value="Unassembled WGS sequence"/>
</dbReference>
<comment type="caution">
    <text evidence="1">The sequence shown here is derived from an EMBL/GenBank/DDBJ whole genome shotgun (WGS) entry which is preliminary data.</text>
</comment>
<protein>
    <submittedName>
        <fullName evidence="1">Pheromone processing endoprotease</fullName>
        <ecNumber evidence="1">3.4.21.61</ecNumber>
    </submittedName>
</protein>
<organism evidence="1 2">
    <name type="scientific">Entomophthora muscae</name>
    <dbReference type="NCBI Taxonomy" id="34485"/>
    <lineage>
        <taxon>Eukaryota</taxon>
        <taxon>Fungi</taxon>
        <taxon>Fungi incertae sedis</taxon>
        <taxon>Zoopagomycota</taxon>
        <taxon>Entomophthoromycotina</taxon>
        <taxon>Entomophthoromycetes</taxon>
        <taxon>Entomophthorales</taxon>
        <taxon>Entomophthoraceae</taxon>
        <taxon>Entomophthora</taxon>
    </lineage>
</organism>
<proteinExistence type="predicted"/>
<reference evidence="1" key="1">
    <citation type="submission" date="2022-04" db="EMBL/GenBank/DDBJ databases">
        <title>Genome of the entomopathogenic fungus Entomophthora muscae.</title>
        <authorList>
            <person name="Elya C."/>
            <person name="Lovett B.R."/>
            <person name="Lee E."/>
            <person name="Macias A.M."/>
            <person name="Hajek A.E."/>
            <person name="De Bivort B.L."/>
            <person name="Kasson M.T."/>
            <person name="De Fine Licht H.H."/>
            <person name="Stajich J.E."/>
        </authorList>
    </citation>
    <scope>NUCLEOTIDE SEQUENCE</scope>
    <source>
        <strain evidence="1">Berkeley</strain>
    </source>
</reference>
<name>A0ACC2UEQ8_9FUNG</name>
<gene>
    <name evidence="1" type="primary">KEX2_16</name>
    <name evidence="1" type="ORF">DSO57_1014407</name>
</gene>
<keyword evidence="2" id="KW-1185">Reference proteome</keyword>